<gene>
    <name evidence="12" type="primary">SKIV2L_1</name>
    <name evidence="12" type="ORF">FJT64_012720</name>
</gene>
<dbReference type="InterPro" id="IPR027417">
    <property type="entry name" value="P-loop_NTPase"/>
</dbReference>
<evidence type="ECO:0000313" key="13">
    <source>
        <dbReference type="Proteomes" id="UP000440578"/>
    </source>
</evidence>
<dbReference type="FunFam" id="3.40.50.300:FF:000447">
    <property type="entry name" value="helicase SKI2W isoform X2"/>
    <property type="match status" value="1"/>
</dbReference>
<dbReference type="OrthoDB" id="64767at2759"/>
<feature type="compositionally biased region" description="Gly residues" evidence="9">
    <location>
        <begin position="516"/>
        <end position="539"/>
    </location>
</feature>
<accession>A0A6A4V596</accession>
<dbReference type="GO" id="GO:0003723">
    <property type="term" value="F:RNA binding"/>
    <property type="evidence" value="ECO:0007669"/>
    <property type="project" value="UniProtKB-KW"/>
</dbReference>
<comment type="caution">
    <text evidence="12">The sequence shown here is derived from an EMBL/GenBank/DDBJ whole genome shotgun (WGS) entry which is preliminary data.</text>
</comment>
<dbReference type="CDD" id="cd18795">
    <property type="entry name" value="SF2_C_Ski2"/>
    <property type="match status" value="1"/>
</dbReference>
<evidence type="ECO:0000256" key="4">
    <source>
        <dbReference type="ARBA" id="ARBA00022801"/>
    </source>
</evidence>
<dbReference type="GO" id="GO:0005524">
    <property type="term" value="F:ATP binding"/>
    <property type="evidence" value="ECO:0007669"/>
    <property type="project" value="UniProtKB-KW"/>
</dbReference>
<sequence>MGSVRPPSVVPLEERTERFLTSPDGLPIHDFRYCQEYVAPAVNYADLLATERSPVATMLQVSIRRAAGDRPAEQCSHGARRTRWSVDHLTCHDQFYDVSAQKYFYWTSSRTRQIQVDRDPTTGRVLTFSEVPIDAAELGRTAHNSFSFRRAPGPPEQDVRGDVANFPFWPGGSLEAPPPPPAVAELDTLLPDEYLTTAPGLSEGLSLPSLTDQLDSTPAAAPVSSGPEPEPAELGYDWVWQRPEGEQPAAETAEWDREAAAAADRADGEQQAAELEAALKVTGAEGEEAGVVMGKPEPALVLSTAAASDARARSGRALRSSQWAEEVDISRPVEDFHRQVPNMAHRYPYELDTFQKLAILHMERGESVFVAAHTSAGKTAVAEYAIALSQRNGTNDLIRDLEWVIFDEVHYINDPERGVVWEESLILLPETVGIVLLSATVPNTLEFADWIGSIKKRKVRVISTLKRPVPLEHFLYTGQGGKSRDDRFLVLDSRGQFSRPGYIKAVDAKTKASSKSGGGGGAGRGGRGGGRGGHGGGSGITPQQERNTWVGLVDHLRRADLLPVVAFTFSRARCDANAASLTSLQLTSEREKGEIRMFFSRCAQRLAAADQKLPQVTQMAELLTRGVGVHHSGILPILKEVIEMLFQRGLVKLLFATETFAMGVNMPARTVVFDSIRKHDGRSFRTLLPGEYIQMAGRAGRRGLDPTGTVIVLCKHEVPEESELHNMMLGRPTKLVSQFHLTYSMILNLLRIQQLRIQDIMKSSFAETGTQKNRAENERRLASLQEQSEKQKPAIDKSCRDIEDFVTLCRDYLQMRDSIRERLYASNAGVKALCIAPSPSDVCSPFVHPQERLYASNAGVKALENAGQIVTFSTERLSRRLGVILQVHRGGSGSLGGGSGTVQFTVLACDDDVRPEGTSPLAWRMRQAVNEAVYEPSGPASYGLHTIQRAQVDLIMARGVKVEAVKVVDDVKKRQLARFADNPPSPSCALAIRELVAAAGGPARQLHNNQLELADDLISLERLRARLLEMECLLSPSFHDTLEAVCRHRLLLDQLNDIKFQLSDESLSLLPEYCLRVDVLKRLGYVDSDNVVKLKGRVGCQMGYREMLVTELVFHDVLTGREPAEIAALLSALVFEQKRCSEPNLTPVLEKGKLELTEIAAQIDACQHECGLNDAEKHEEMLNFGLVEVVYEWSRGMTFSAIMQLTDVQEGIIVRCIQRLDETLRDVKNAARTIGNPTLYEKAGEASTSIKRDIVFAASLYTQT</sequence>
<dbReference type="PROSITE" id="PS51194">
    <property type="entry name" value="HELICASE_CTER"/>
    <property type="match status" value="1"/>
</dbReference>
<dbReference type="InterPro" id="IPR014001">
    <property type="entry name" value="Helicase_ATP-bd"/>
</dbReference>
<dbReference type="PROSITE" id="PS51192">
    <property type="entry name" value="HELICASE_ATP_BIND_1"/>
    <property type="match status" value="1"/>
</dbReference>
<evidence type="ECO:0000256" key="5">
    <source>
        <dbReference type="ARBA" id="ARBA00022806"/>
    </source>
</evidence>
<evidence type="ECO:0000259" key="10">
    <source>
        <dbReference type="PROSITE" id="PS51192"/>
    </source>
</evidence>
<evidence type="ECO:0000256" key="8">
    <source>
        <dbReference type="ARBA" id="ARBA00047984"/>
    </source>
</evidence>
<dbReference type="Pfam" id="PF00270">
    <property type="entry name" value="DEAD"/>
    <property type="match status" value="1"/>
</dbReference>
<keyword evidence="2" id="KW-0963">Cytoplasm</keyword>
<dbReference type="Pfam" id="PF08148">
    <property type="entry name" value="DSHCT"/>
    <property type="match status" value="1"/>
</dbReference>
<keyword evidence="6" id="KW-0067">ATP-binding</keyword>
<feature type="region of interest" description="Disordered" evidence="9">
    <location>
        <begin position="767"/>
        <end position="792"/>
    </location>
</feature>
<comment type="subcellular location">
    <subcellularLocation>
        <location evidence="1">Cytoplasm</location>
    </subcellularLocation>
</comment>
<evidence type="ECO:0000256" key="6">
    <source>
        <dbReference type="ARBA" id="ARBA00022840"/>
    </source>
</evidence>
<dbReference type="GO" id="GO:0003724">
    <property type="term" value="F:RNA helicase activity"/>
    <property type="evidence" value="ECO:0007669"/>
    <property type="project" value="UniProtKB-EC"/>
</dbReference>
<dbReference type="InterPro" id="IPR050699">
    <property type="entry name" value="RNA-DNA_Helicase"/>
</dbReference>
<feature type="region of interest" description="Disordered" evidence="9">
    <location>
        <begin position="508"/>
        <end position="544"/>
    </location>
</feature>
<proteinExistence type="predicted"/>
<evidence type="ECO:0000259" key="11">
    <source>
        <dbReference type="PROSITE" id="PS51194"/>
    </source>
</evidence>
<feature type="domain" description="Helicase ATP-binding" evidence="10">
    <location>
        <begin position="393"/>
        <end position="459"/>
    </location>
</feature>
<keyword evidence="3" id="KW-0547">Nucleotide-binding</keyword>
<keyword evidence="7" id="KW-0694">RNA-binding</keyword>
<evidence type="ECO:0000256" key="9">
    <source>
        <dbReference type="SAM" id="MobiDB-lite"/>
    </source>
</evidence>
<dbReference type="GO" id="GO:0070478">
    <property type="term" value="P:nuclear-transcribed mRNA catabolic process, 3'-5' exonucleolytic nonsense-mediated decay"/>
    <property type="evidence" value="ECO:0007669"/>
    <property type="project" value="TreeGrafter"/>
</dbReference>
<dbReference type="Gene3D" id="3.40.50.300">
    <property type="entry name" value="P-loop containing nucleotide triphosphate hydrolases"/>
    <property type="match status" value="3"/>
</dbReference>
<dbReference type="Proteomes" id="UP000440578">
    <property type="component" value="Unassembled WGS sequence"/>
</dbReference>
<evidence type="ECO:0000256" key="7">
    <source>
        <dbReference type="ARBA" id="ARBA00022884"/>
    </source>
</evidence>
<keyword evidence="4" id="KW-0378">Hydrolase</keyword>
<dbReference type="FunFam" id="1.10.3380.30:FF:000001">
    <property type="entry name" value="Ski2 ATP-dependent RNA helicase"/>
    <property type="match status" value="1"/>
</dbReference>
<dbReference type="SMART" id="SM00490">
    <property type="entry name" value="HELICc"/>
    <property type="match status" value="1"/>
</dbReference>
<dbReference type="InterPro" id="IPR016438">
    <property type="entry name" value="SKI2-like"/>
</dbReference>
<evidence type="ECO:0000256" key="1">
    <source>
        <dbReference type="ARBA" id="ARBA00004496"/>
    </source>
</evidence>
<dbReference type="InterPro" id="IPR001650">
    <property type="entry name" value="Helicase_C-like"/>
</dbReference>
<dbReference type="GO" id="GO:0055087">
    <property type="term" value="C:Ski complex"/>
    <property type="evidence" value="ECO:0007669"/>
    <property type="project" value="TreeGrafter"/>
</dbReference>
<feature type="domain" description="Helicase C-terminal" evidence="11">
    <location>
        <begin position="580"/>
        <end position="750"/>
    </location>
</feature>
<reference evidence="12 13" key="1">
    <citation type="submission" date="2019-07" db="EMBL/GenBank/DDBJ databases">
        <title>Draft genome assembly of a fouling barnacle, Amphibalanus amphitrite (Darwin, 1854): The first reference genome for Thecostraca.</title>
        <authorList>
            <person name="Kim W."/>
        </authorList>
    </citation>
    <scope>NUCLEOTIDE SEQUENCE [LARGE SCALE GENOMIC DNA]</scope>
    <source>
        <strain evidence="12">SNU_AA5</strain>
        <tissue evidence="12">Soma without cirri and trophi</tissue>
    </source>
</reference>
<dbReference type="EMBL" id="VIIS01002073">
    <property type="protein sequence ID" value="KAF0288913.1"/>
    <property type="molecule type" value="Genomic_DNA"/>
</dbReference>
<evidence type="ECO:0000256" key="3">
    <source>
        <dbReference type="ARBA" id="ARBA00022741"/>
    </source>
</evidence>
<dbReference type="PANTHER" id="PTHR12131:SF1">
    <property type="entry name" value="ATP-DEPENDENT RNA HELICASE SUPV3L1, MITOCHONDRIAL-RELATED"/>
    <property type="match status" value="1"/>
</dbReference>
<dbReference type="InterPro" id="IPR011545">
    <property type="entry name" value="DEAD/DEAH_box_helicase_dom"/>
</dbReference>
<dbReference type="Gene3D" id="1.10.3380.30">
    <property type="match status" value="2"/>
</dbReference>
<evidence type="ECO:0000256" key="2">
    <source>
        <dbReference type="ARBA" id="ARBA00022490"/>
    </source>
</evidence>
<dbReference type="AlphaFoldDB" id="A0A6A4V596"/>
<feature type="compositionally biased region" description="Low complexity" evidence="9">
    <location>
        <begin position="200"/>
        <end position="210"/>
    </location>
</feature>
<name>A0A6A4V596_AMPAM</name>
<dbReference type="GO" id="GO:0016787">
    <property type="term" value="F:hydrolase activity"/>
    <property type="evidence" value="ECO:0007669"/>
    <property type="project" value="UniProtKB-KW"/>
</dbReference>
<organism evidence="12 13">
    <name type="scientific">Amphibalanus amphitrite</name>
    <name type="common">Striped barnacle</name>
    <name type="synonym">Balanus amphitrite</name>
    <dbReference type="NCBI Taxonomy" id="1232801"/>
    <lineage>
        <taxon>Eukaryota</taxon>
        <taxon>Metazoa</taxon>
        <taxon>Ecdysozoa</taxon>
        <taxon>Arthropoda</taxon>
        <taxon>Crustacea</taxon>
        <taxon>Multicrustacea</taxon>
        <taxon>Cirripedia</taxon>
        <taxon>Thoracica</taxon>
        <taxon>Thoracicalcarea</taxon>
        <taxon>Balanomorpha</taxon>
        <taxon>Balanoidea</taxon>
        <taxon>Balanidae</taxon>
        <taxon>Amphibalaninae</taxon>
        <taxon>Amphibalanus</taxon>
    </lineage>
</organism>
<dbReference type="SUPFAM" id="SSF52540">
    <property type="entry name" value="P-loop containing nucleoside triphosphate hydrolases"/>
    <property type="match status" value="2"/>
</dbReference>
<comment type="catalytic activity">
    <reaction evidence="8">
        <text>ATP + H2O = ADP + phosphate + H(+)</text>
        <dbReference type="Rhea" id="RHEA:13065"/>
        <dbReference type="ChEBI" id="CHEBI:15377"/>
        <dbReference type="ChEBI" id="CHEBI:15378"/>
        <dbReference type="ChEBI" id="CHEBI:30616"/>
        <dbReference type="ChEBI" id="CHEBI:43474"/>
        <dbReference type="ChEBI" id="CHEBI:456216"/>
        <dbReference type="EC" id="3.6.4.13"/>
    </reaction>
</comment>
<dbReference type="InterPro" id="IPR040801">
    <property type="entry name" value="Ski2_N"/>
</dbReference>
<evidence type="ECO:0000313" key="12">
    <source>
        <dbReference type="EMBL" id="KAF0288913.1"/>
    </source>
</evidence>
<dbReference type="InterPro" id="IPR012961">
    <property type="entry name" value="Ski2/MTR4_C"/>
</dbReference>
<dbReference type="Pfam" id="PF00271">
    <property type="entry name" value="Helicase_C"/>
    <property type="match status" value="1"/>
</dbReference>
<protein>
    <submittedName>
        <fullName evidence="12">Helicase SKI2W</fullName>
    </submittedName>
</protein>
<keyword evidence="13" id="KW-1185">Reference proteome</keyword>
<keyword evidence="5 12" id="KW-0347">Helicase</keyword>
<dbReference type="SMART" id="SM01142">
    <property type="entry name" value="DSHCT"/>
    <property type="match status" value="1"/>
</dbReference>
<dbReference type="PANTHER" id="PTHR12131">
    <property type="entry name" value="ATP-DEPENDENT RNA AND DNA HELICASE"/>
    <property type="match status" value="1"/>
</dbReference>
<feature type="region of interest" description="Disordered" evidence="9">
    <location>
        <begin position="200"/>
        <end position="231"/>
    </location>
</feature>
<dbReference type="Pfam" id="PF17911">
    <property type="entry name" value="Ski2_N"/>
    <property type="match status" value="1"/>
</dbReference>
<dbReference type="PIRSF" id="PIRSF005198">
    <property type="entry name" value="Antiviral_helicase_SKI2"/>
    <property type="match status" value="1"/>
</dbReference>
<feature type="compositionally biased region" description="Basic and acidic residues" evidence="9">
    <location>
        <begin position="773"/>
        <end position="792"/>
    </location>
</feature>
<dbReference type="EMBL" id="VIIS01002073">
    <property type="protein sequence ID" value="KAF0288914.1"/>
    <property type="molecule type" value="Genomic_DNA"/>
</dbReference>